<dbReference type="AlphaFoldDB" id="F5YIZ5"/>
<evidence type="ECO:0000313" key="1">
    <source>
        <dbReference type="EMBL" id="AEF86022.1"/>
    </source>
</evidence>
<dbReference type="NCBIfam" id="TIGR03831">
    <property type="entry name" value="YgiT_finger"/>
    <property type="match status" value="1"/>
</dbReference>
<dbReference type="STRING" id="545694.TREPR_3476"/>
<proteinExistence type="predicted"/>
<dbReference type="Gene3D" id="3.10.20.860">
    <property type="match status" value="1"/>
</dbReference>
<dbReference type="EMBL" id="CP001843">
    <property type="protein sequence ID" value="AEF86022.1"/>
    <property type="molecule type" value="Genomic_DNA"/>
</dbReference>
<dbReference type="RefSeq" id="WP_015706816.1">
    <property type="nucleotide sequence ID" value="NC_015578.1"/>
</dbReference>
<gene>
    <name evidence="1" type="ordered locus">TREPR_3476</name>
</gene>
<dbReference type="HOGENOM" id="CLU_174612_4_0_12"/>
<dbReference type="CDD" id="cd12870">
    <property type="entry name" value="MqsA"/>
    <property type="match status" value="1"/>
</dbReference>
<evidence type="ECO:0008006" key="3">
    <source>
        <dbReference type="Google" id="ProtNLM"/>
    </source>
</evidence>
<keyword evidence="2" id="KW-1185">Reference proteome</keyword>
<reference evidence="2" key="1">
    <citation type="submission" date="2009-12" db="EMBL/GenBank/DDBJ databases">
        <title>Complete sequence of Treponema primitia strain ZAS-2.</title>
        <authorList>
            <person name="Tetu S.G."/>
            <person name="Matson E."/>
            <person name="Ren Q."/>
            <person name="Seshadri R."/>
            <person name="Elbourne L."/>
            <person name="Hassan K.A."/>
            <person name="Durkin A."/>
            <person name="Radune D."/>
            <person name="Mohamoud Y."/>
            <person name="Shay R."/>
            <person name="Jin S."/>
            <person name="Zhang X."/>
            <person name="Lucey K."/>
            <person name="Ballor N.R."/>
            <person name="Ottesen E."/>
            <person name="Rosenthal R."/>
            <person name="Allen A."/>
            <person name="Leadbetter J.R."/>
            <person name="Paulsen I.T."/>
        </authorList>
    </citation>
    <scope>NUCLEOTIDE SEQUENCE [LARGE SCALE GENOMIC DNA]</scope>
    <source>
        <strain evidence="2">ATCC BAA-887 / DSM 12427 / ZAS-2</strain>
    </source>
</reference>
<accession>F5YIZ5</accession>
<name>F5YIZ5_TREPZ</name>
<evidence type="ECO:0000313" key="2">
    <source>
        <dbReference type="Proteomes" id="UP000009223"/>
    </source>
</evidence>
<dbReference type="KEGG" id="tpi:TREPR_3476"/>
<dbReference type="InterPro" id="IPR022453">
    <property type="entry name" value="Znf_MqsA-type"/>
</dbReference>
<dbReference type="Proteomes" id="UP000009223">
    <property type="component" value="Chromosome"/>
</dbReference>
<dbReference type="eggNOG" id="ENOG50332CF">
    <property type="taxonomic scope" value="Bacteria"/>
</dbReference>
<organism evidence="1 2">
    <name type="scientific">Treponema primitia (strain ATCC BAA-887 / DSM 12427 / ZAS-2)</name>
    <dbReference type="NCBI Taxonomy" id="545694"/>
    <lineage>
        <taxon>Bacteria</taxon>
        <taxon>Pseudomonadati</taxon>
        <taxon>Spirochaetota</taxon>
        <taxon>Spirochaetia</taxon>
        <taxon>Spirochaetales</taxon>
        <taxon>Treponemataceae</taxon>
        <taxon>Treponema</taxon>
    </lineage>
</organism>
<reference evidence="1 2" key="2">
    <citation type="journal article" date="2011" name="ISME J.">
        <title>RNA-seq reveals cooperative metabolic interactions between two termite-gut spirochete species in co-culture.</title>
        <authorList>
            <person name="Rosenthal A.Z."/>
            <person name="Matson E.G."/>
            <person name="Eldar A."/>
            <person name="Leadbetter J.R."/>
        </authorList>
    </citation>
    <scope>NUCLEOTIDE SEQUENCE [LARGE SCALE GENOMIC DNA]</scope>
    <source>
        <strain evidence="2">ATCC BAA-887 / DSM 12427 / ZAS-2</strain>
    </source>
</reference>
<sequence>MTCGICKAETEQKLVTYTEDVNNSVIVIRNVPATVCTECGNVWYSGTVAAQLEAIVDHCLKGIVARGTLLQVADVAVVNYAEQVA</sequence>
<protein>
    <recommendedName>
        <fullName evidence="3">YgiT-type zinc finger domain protein</fullName>
    </recommendedName>
</protein>